<name>A0ACB9ICN0_9ASTR</name>
<reference evidence="2" key="1">
    <citation type="journal article" date="2022" name="Mol. Ecol. Resour.">
        <title>The genomes of chicory, endive, great burdock and yacon provide insights into Asteraceae palaeo-polyploidization history and plant inulin production.</title>
        <authorList>
            <person name="Fan W."/>
            <person name="Wang S."/>
            <person name="Wang H."/>
            <person name="Wang A."/>
            <person name="Jiang F."/>
            <person name="Liu H."/>
            <person name="Zhao H."/>
            <person name="Xu D."/>
            <person name="Zhang Y."/>
        </authorList>
    </citation>
    <scope>NUCLEOTIDE SEQUENCE [LARGE SCALE GENOMIC DNA]</scope>
    <source>
        <strain evidence="2">cv. Yunnan</strain>
    </source>
</reference>
<evidence type="ECO:0000313" key="2">
    <source>
        <dbReference type="Proteomes" id="UP001056120"/>
    </source>
</evidence>
<reference evidence="1 2" key="2">
    <citation type="journal article" date="2022" name="Mol. Ecol. Resour.">
        <title>The genomes of chicory, endive, great burdock and yacon provide insights into Asteraceae paleo-polyploidization history and plant inulin production.</title>
        <authorList>
            <person name="Fan W."/>
            <person name="Wang S."/>
            <person name="Wang H."/>
            <person name="Wang A."/>
            <person name="Jiang F."/>
            <person name="Liu H."/>
            <person name="Zhao H."/>
            <person name="Xu D."/>
            <person name="Zhang Y."/>
        </authorList>
    </citation>
    <scope>NUCLEOTIDE SEQUENCE [LARGE SCALE GENOMIC DNA]</scope>
    <source>
        <strain evidence="2">cv. Yunnan</strain>
        <tissue evidence="1">Leaves</tissue>
    </source>
</reference>
<keyword evidence="2" id="KW-1185">Reference proteome</keyword>
<accession>A0ACB9ICN0</accession>
<proteinExistence type="predicted"/>
<dbReference type="Proteomes" id="UP001056120">
    <property type="component" value="Linkage Group LG09"/>
</dbReference>
<gene>
    <name evidence="1" type="ORF">L1987_27491</name>
</gene>
<comment type="caution">
    <text evidence="1">The sequence shown here is derived from an EMBL/GenBank/DDBJ whole genome shotgun (WGS) entry which is preliminary data.</text>
</comment>
<evidence type="ECO:0000313" key="1">
    <source>
        <dbReference type="EMBL" id="KAI3805270.1"/>
    </source>
</evidence>
<dbReference type="EMBL" id="CM042026">
    <property type="protein sequence ID" value="KAI3805270.1"/>
    <property type="molecule type" value="Genomic_DNA"/>
</dbReference>
<sequence length="162" mass="17921">MAITPYIIGIPTPPTSPISQEPDVHTIPSPEPKRRRLSPIDDTIVYDEPFHVHVRGNMEWYASLIRSWVRQEQVFAALVAKMDTEIGNMRDAVGEITRLLQRGNQSGQRIERLTADLGKTNKLEAQLAVANAAGYAQDDEPEGEPVEDEDVRSVISSSSSGI</sequence>
<protein>
    <submittedName>
        <fullName evidence="1">Uncharacterized protein</fullName>
    </submittedName>
</protein>
<organism evidence="1 2">
    <name type="scientific">Smallanthus sonchifolius</name>
    <dbReference type="NCBI Taxonomy" id="185202"/>
    <lineage>
        <taxon>Eukaryota</taxon>
        <taxon>Viridiplantae</taxon>
        <taxon>Streptophyta</taxon>
        <taxon>Embryophyta</taxon>
        <taxon>Tracheophyta</taxon>
        <taxon>Spermatophyta</taxon>
        <taxon>Magnoliopsida</taxon>
        <taxon>eudicotyledons</taxon>
        <taxon>Gunneridae</taxon>
        <taxon>Pentapetalae</taxon>
        <taxon>asterids</taxon>
        <taxon>campanulids</taxon>
        <taxon>Asterales</taxon>
        <taxon>Asteraceae</taxon>
        <taxon>Asteroideae</taxon>
        <taxon>Heliantheae alliance</taxon>
        <taxon>Millerieae</taxon>
        <taxon>Smallanthus</taxon>
    </lineage>
</organism>